<feature type="compositionally biased region" description="Acidic residues" evidence="1">
    <location>
        <begin position="126"/>
        <end position="142"/>
    </location>
</feature>
<sequence length="193" mass="21647">MEEPVVSTQSKITPSLIRSKSEPPSLLRASRELECHVDHHKTSTNPYNSYEKMDKHFLKNLPDFSSMMRSTSAPSVFEPVVDPHRGSENGMSRKDLDDHIDADPIAEQNNQHHHHQVEHHQGPNEDVSEDEGFSAGETDDENPLGNGANDDNRSEDSNGPNEGIFIPCKNCGFENVYKDGDKHCPYCNIQLLV</sequence>
<feature type="compositionally biased region" description="Polar residues" evidence="1">
    <location>
        <begin position="1"/>
        <end position="18"/>
    </location>
</feature>
<feature type="region of interest" description="Disordered" evidence="1">
    <location>
        <begin position="1"/>
        <end position="28"/>
    </location>
</feature>
<evidence type="ECO:0000256" key="1">
    <source>
        <dbReference type="SAM" id="MobiDB-lite"/>
    </source>
</evidence>
<feature type="compositionally biased region" description="Basic and acidic residues" evidence="1">
    <location>
        <begin position="81"/>
        <end position="102"/>
    </location>
</feature>
<evidence type="ECO:0000313" key="2">
    <source>
        <dbReference type="EMBL" id="KAK0393469.1"/>
    </source>
</evidence>
<proteinExistence type="predicted"/>
<protein>
    <submittedName>
        <fullName evidence="2">Uncharacterized protein</fullName>
    </submittedName>
</protein>
<dbReference type="EMBL" id="JAUCMV010000005">
    <property type="protein sequence ID" value="KAK0393469.1"/>
    <property type="molecule type" value="Genomic_DNA"/>
</dbReference>
<gene>
    <name evidence="2" type="ORF">QR680_000228</name>
</gene>
<organism evidence="2 3">
    <name type="scientific">Steinernema hermaphroditum</name>
    <dbReference type="NCBI Taxonomy" id="289476"/>
    <lineage>
        <taxon>Eukaryota</taxon>
        <taxon>Metazoa</taxon>
        <taxon>Ecdysozoa</taxon>
        <taxon>Nematoda</taxon>
        <taxon>Chromadorea</taxon>
        <taxon>Rhabditida</taxon>
        <taxon>Tylenchina</taxon>
        <taxon>Panagrolaimomorpha</taxon>
        <taxon>Strongyloidoidea</taxon>
        <taxon>Steinernematidae</taxon>
        <taxon>Steinernema</taxon>
    </lineage>
</organism>
<feature type="region of interest" description="Disordered" evidence="1">
    <location>
        <begin position="68"/>
        <end position="164"/>
    </location>
</feature>
<evidence type="ECO:0000313" key="3">
    <source>
        <dbReference type="Proteomes" id="UP001175271"/>
    </source>
</evidence>
<keyword evidence="3" id="KW-1185">Reference proteome</keyword>
<accession>A0AA39LDY4</accession>
<reference evidence="2" key="1">
    <citation type="submission" date="2023-06" db="EMBL/GenBank/DDBJ databases">
        <title>Genomic analysis of the entomopathogenic nematode Steinernema hermaphroditum.</title>
        <authorList>
            <person name="Schwarz E.M."/>
            <person name="Heppert J.K."/>
            <person name="Baniya A."/>
            <person name="Schwartz H.T."/>
            <person name="Tan C.-H."/>
            <person name="Antoshechkin I."/>
            <person name="Sternberg P.W."/>
            <person name="Goodrich-Blair H."/>
            <person name="Dillman A.R."/>
        </authorList>
    </citation>
    <scope>NUCLEOTIDE SEQUENCE</scope>
    <source>
        <strain evidence="2">PS9179</strain>
        <tissue evidence="2">Whole animal</tissue>
    </source>
</reference>
<dbReference type="Proteomes" id="UP001175271">
    <property type="component" value="Unassembled WGS sequence"/>
</dbReference>
<comment type="caution">
    <text evidence="2">The sequence shown here is derived from an EMBL/GenBank/DDBJ whole genome shotgun (WGS) entry which is preliminary data.</text>
</comment>
<name>A0AA39LDY4_9BILA</name>
<dbReference type="AlphaFoldDB" id="A0AA39LDY4"/>